<name>A0ACB8QSI3_9AGAM</name>
<accession>A0ACB8QSI3</accession>
<organism evidence="1 2">
    <name type="scientific">Vararia minispora EC-137</name>
    <dbReference type="NCBI Taxonomy" id="1314806"/>
    <lineage>
        <taxon>Eukaryota</taxon>
        <taxon>Fungi</taxon>
        <taxon>Dikarya</taxon>
        <taxon>Basidiomycota</taxon>
        <taxon>Agaricomycotina</taxon>
        <taxon>Agaricomycetes</taxon>
        <taxon>Russulales</taxon>
        <taxon>Lachnocladiaceae</taxon>
        <taxon>Vararia</taxon>
    </lineage>
</organism>
<dbReference type="EMBL" id="MU273497">
    <property type="protein sequence ID" value="KAI0034632.1"/>
    <property type="molecule type" value="Genomic_DNA"/>
</dbReference>
<evidence type="ECO:0000313" key="2">
    <source>
        <dbReference type="Proteomes" id="UP000814128"/>
    </source>
</evidence>
<proteinExistence type="predicted"/>
<sequence length="120" mass="13043">KARPAADVLDDGVRFIVEVDLPGVNKQDVDVRVIDGGRALTISGAQPVHEHEEGWVNEPEESHTWVQRERPLGGGARAFETTVWFPEAVESGQIEAEMSDGLLVVTASKAKKEEGVKITV</sequence>
<feature type="non-terminal residue" evidence="1">
    <location>
        <position position="120"/>
    </location>
</feature>
<reference evidence="1" key="1">
    <citation type="submission" date="2021-02" db="EMBL/GenBank/DDBJ databases">
        <authorList>
            <consortium name="DOE Joint Genome Institute"/>
            <person name="Ahrendt S."/>
            <person name="Looney B.P."/>
            <person name="Miyauchi S."/>
            <person name="Morin E."/>
            <person name="Drula E."/>
            <person name="Courty P.E."/>
            <person name="Chicoki N."/>
            <person name="Fauchery L."/>
            <person name="Kohler A."/>
            <person name="Kuo A."/>
            <person name="Labutti K."/>
            <person name="Pangilinan J."/>
            <person name="Lipzen A."/>
            <person name="Riley R."/>
            <person name="Andreopoulos W."/>
            <person name="He G."/>
            <person name="Johnson J."/>
            <person name="Barry K.W."/>
            <person name="Grigoriev I.V."/>
            <person name="Nagy L."/>
            <person name="Hibbett D."/>
            <person name="Henrissat B."/>
            <person name="Matheny P.B."/>
            <person name="Labbe J."/>
            <person name="Martin F."/>
        </authorList>
    </citation>
    <scope>NUCLEOTIDE SEQUENCE</scope>
    <source>
        <strain evidence="1">EC-137</strain>
    </source>
</reference>
<dbReference type="Proteomes" id="UP000814128">
    <property type="component" value="Unassembled WGS sequence"/>
</dbReference>
<keyword evidence="2" id="KW-1185">Reference proteome</keyword>
<evidence type="ECO:0000313" key="1">
    <source>
        <dbReference type="EMBL" id="KAI0034632.1"/>
    </source>
</evidence>
<gene>
    <name evidence="1" type="ORF">K488DRAFT_12230</name>
</gene>
<protein>
    <submittedName>
        <fullName evidence="1">HSP20-like chaperone</fullName>
    </submittedName>
</protein>
<comment type="caution">
    <text evidence="1">The sequence shown here is derived from an EMBL/GenBank/DDBJ whole genome shotgun (WGS) entry which is preliminary data.</text>
</comment>
<feature type="non-terminal residue" evidence="1">
    <location>
        <position position="1"/>
    </location>
</feature>
<reference evidence="1" key="2">
    <citation type="journal article" date="2022" name="New Phytol.">
        <title>Evolutionary transition to the ectomycorrhizal habit in the genomes of a hyperdiverse lineage of mushroom-forming fungi.</title>
        <authorList>
            <person name="Looney B."/>
            <person name="Miyauchi S."/>
            <person name="Morin E."/>
            <person name="Drula E."/>
            <person name="Courty P.E."/>
            <person name="Kohler A."/>
            <person name="Kuo A."/>
            <person name="LaButti K."/>
            <person name="Pangilinan J."/>
            <person name="Lipzen A."/>
            <person name="Riley R."/>
            <person name="Andreopoulos W."/>
            <person name="He G."/>
            <person name="Johnson J."/>
            <person name="Nolan M."/>
            <person name="Tritt A."/>
            <person name="Barry K.W."/>
            <person name="Grigoriev I.V."/>
            <person name="Nagy L.G."/>
            <person name="Hibbett D."/>
            <person name="Henrissat B."/>
            <person name="Matheny P.B."/>
            <person name="Labbe J."/>
            <person name="Martin F.M."/>
        </authorList>
    </citation>
    <scope>NUCLEOTIDE SEQUENCE</scope>
    <source>
        <strain evidence="1">EC-137</strain>
    </source>
</reference>